<evidence type="ECO:0000256" key="2">
    <source>
        <dbReference type="ARBA" id="ARBA00009959"/>
    </source>
</evidence>
<evidence type="ECO:0000256" key="10">
    <source>
        <dbReference type="PIRNR" id="PIRNR032582"/>
    </source>
</evidence>
<dbReference type="GO" id="GO:0043571">
    <property type="term" value="P:maintenance of CRISPR repeat elements"/>
    <property type="evidence" value="ECO:0007669"/>
    <property type="project" value="UniProtKB-UniRule"/>
</dbReference>
<comment type="similarity">
    <text evidence="2 9 10">Belongs to the CRISPR-associated endoribonuclease Cas2 protein family.</text>
</comment>
<accession>A0A1J1LUM0</accession>
<dbReference type="PANTHER" id="PTHR34405:SF3">
    <property type="entry name" value="CRISPR-ASSOCIATED ENDORIBONUCLEASE CAS2 3"/>
    <property type="match status" value="1"/>
</dbReference>
<keyword evidence="6 9" id="KW-0378">Hydrolase</keyword>
<evidence type="ECO:0000256" key="3">
    <source>
        <dbReference type="ARBA" id="ARBA00022722"/>
    </source>
</evidence>
<keyword evidence="8 9" id="KW-0051">Antiviral defense</keyword>
<evidence type="ECO:0000313" key="11">
    <source>
        <dbReference type="EMBL" id="CUR35548.1"/>
    </source>
</evidence>
<dbReference type="Proteomes" id="UP000184315">
    <property type="component" value="Unassembled WGS sequence"/>
</dbReference>
<gene>
    <name evidence="9 11" type="primary">cas2</name>
    <name evidence="11" type="ORF">PL9214670174</name>
</gene>
<dbReference type="Gene3D" id="3.30.70.240">
    <property type="match status" value="1"/>
</dbReference>
<dbReference type="HAMAP" id="MF_01471">
    <property type="entry name" value="Cas2"/>
    <property type="match status" value="1"/>
</dbReference>
<dbReference type="OrthoDB" id="9798176at2"/>
<proteinExistence type="inferred from homology"/>
<dbReference type="EC" id="3.1.-.-" evidence="9"/>
<dbReference type="PANTHER" id="PTHR34405">
    <property type="entry name" value="CRISPR-ASSOCIATED ENDORIBONUCLEASE CAS2"/>
    <property type="match status" value="1"/>
</dbReference>
<keyword evidence="5 9" id="KW-0255">Endonuclease</keyword>
<dbReference type="GO" id="GO:0051607">
    <property type="term" value="P:defense response to virus"/>
    <property type="evidence" value="ECO:0007669"/>
    <property type="project" value="UniProtKB-UniRule"/>
</dbReference>
<evidence type="ECO:0000313" key="12">
    <source>
        <dbReference type="Proteomes" id="UP000184315"/>
    </source>
</evidence>
<feature type="binding site" evidence="9">
    <location>
        <position position="8"/>
    </location>
    <ligand>
        <name>Mg(2+)</name>
        <dbReference type="ChEBI" id="CHEBI:18420"/>
        <note>catalytic</note>
    </ligand>
</feature>
<dbReference type="CDD" id="cd09725">
    <property type="entry name" value="Cas2_I_II_III"/>
    <property type="match status" value="1"/>
</dbReference>
<name>A0A1J1LUM0_9CYAN</name>
<evidence type="ECO:0000256" key="4">
    <source>
        <dbReference type="ARBA" id="ARBA00022723"/>
    </source>
</evidence>
<dbReference type="InterPro" id="IPR019199">
    <property type="entry name" value="Virulence_VapD/CRISPR_Cas2"/>
</dbReference>
<reference evidence="12" key="1">
    <citation type="submission" date="2015-10" db="EMBL/GenBank/DDBJ databases">
        <authorList>
            <person name="Regsiter A."/>
            <person name="william w."/>
        </authorList>
    </citation>
    <scope>NUCLEOTIDE SEQUENCE [LARGE SCALE GENOMIC DNA]</scope>
</reference>
<organism evidence="11 12">
    <name type="scientific">Planktothrix tepida PCC 9214</name>
    <dbReference type="NCBI Taxonomy" id="671072"/>
    <lineage>
        <taxon>Bacteria</taxon>
        <taxon>Bacillati</taxon>
        <taxon>Cyanobacteriota</taxon>
        <taxon>Cyanophyceae</taxon>
        <taxon>Oscillatoriophycideae</taxon>
        <taxon>Oscillatoriales</taxon>
        <taxon>Microcoleaceae</taxon>
        <taxon>Planktothrix</taxon>
    </lineage>
</organism>
<dbReference type="GO" id="GO:0004521">
    <property type="term" value="F:RNA endonuclease activity"/>
    <property type="evidence" value="ECO:0007669"/>
    <property type="project" value="UniProtKB-UniRule"/>
</dbReference>
<keyword evidence="7 9" id="KW-0460">Magnesium</keyword>
<keyword evidence="12" id="KW-1185">Reference proteome</keyword>
<dbReference type="GO" id="GO:0016787">
    <property type="term" value="F:hydrolase activity"/>
    <property type="evidence" value="ECO:0007669"/>
    <property type="project" value="UniProtKB-KW"/>
</dbReference>
<comment type="function">
    <text evidence="9">CRISPR (clustered regularly interspaced short palindromic repeat), is an adaptive immune system that provides protection against mobile genetic elements (viruses, transposable elements and conjugative plasmids). CRISPR clusters contain sequences complementary to antecedent mobile elements and target invading nucleic acids. CRISPR clusters are transcribed and processed into CRISPR RNA (crRNA). Functions as a ssRNA-specific endoribonuclease. Involved in the integration of spacer DNA into the CRISPR cassette.</text>
</comment>
<dbReference type="STRING" id="671072.PL9214670174"/>
<dbReference type="EMBL" id="CZDF01000174">
    <property type="protein sequence ID" value="CUR35548.1"/>
    <property type="molecule type" value="Genomic_DNA"/>
</dbReference>
<evidence type="ECO:0000256" key="7">
    <source>
        <dbReference type="ARBA" id="ARBA00022842"/>
    </source>
</evidence>
<dbReference type="SUPFAM" id="SSF143430">
    <property type="entry name" value="TTP0101/SSO1404-like"/>
    <property type="match status" value="1"/>
</dbReference>
<evidence type="ECO:0000256" key="1">
    <source>
        <dbReference type="ARBA" id="ARBA00001946"/>
    </source>
</evidence>
<protein>
    <recommendedName>
        <fullName evidence="9">CRISPR-associated endoribonuclease Cas2</fullName>
        <ecNumber evidence="9">3.1.-.-</ecNumber>
    </recommendedName>
</protein>
<evidence type="ECO:0000256" key="8">
    <source>
        <dbReference type="ARBA" id="ARBA00023118"/>
    </source>
</evidence>
<evidence type="ECO:0000256" key="9">
    <source>
        <dbReference type="HAMAP-Rule" id="MF_01471"/>
    </source>
</evidence>
<evidence type="ECO:0000256" key="6">
    <source>
        <dbReference type="ARBA" id="ARBA00022801"/>
    </source>
</evidence>
<dbReference type="PIRSF" id="PIRSF032582">
    <property type="entry name" value="Cas2"/>
    <property type="match status" value="1"/>
</dbReference>
<keyword evidence="4 9" id="KW-0479">Metal-binding</keyword>
<dbReference type="AlphaFoldDB" id="A0A1J1LUM0"/>
<comment type="subunit">
    <text evidence="9">Homodimer, forms a heterotetramer with a Cas1 homodimer.</text>
</comment>
<evidence type="ECO:0000256" key="5">
    <source>
        <dbReference type="ARBA" id="ARBA00022759"/>
    </source>
</evidence>
<sequence length="92" mass="11187">MFYLICYDIVNDRRRNKVAKLLELYGWRVQKSVFEAVLNQDQYERLQKHLLKLLNPIEDQLRFYPLSQRSRNKVLILGFKPEFKIDDPVFIV</sequence>
<dbReference type="Pfam" id="PF09827">
    <property type="entry name" value="CRISPR_Cas2"/>
    <property type="match status" value="1"/>
</dbReference>
<dbReference type="GO" id="GO:0046872">
    <property type="term" value="F:metal ion binding"/>
    <property type="evidence" value="ECO:0007669"/>
    <property type="project" value="UniProtKB-UniRule"/>
</dbReference>
<dbReference type="InterPro" id="IPR021127">
    <property type="entry name" value="CRISPR_associated_Cas2"/>
</dbReference>
<dbReference type="NCBIfam" id="TIGR01573">
    <property type="entry name" value="cas2"/>
    <property type="match status" value="1"/>
</dbReference>
<keyword evidence="3 9" id="KW-0540">Nuclease</keyword>
<dbReference type="RefSeq" id="WP_072722505.1">
    <property type="nucleotide sequence ID" value="NZ_LN889815.1"/>
</dbReference>
<comment type="cofactor">
    <cofactor evidence="1 9">
        <name>Mg(2+)</name>
        <dbReference type="ChEBI" id="CHEBI:18420"/>
    </cofactor>
</comment>